<name>A0A369K0Q8_HYPMA</name>
<dbReference type="InParanoid" id="A0A369K0Q8"/>
<organism evidence="1 2">
    <name type="scientific">Hypsizygus marmoreus</name>
    <name type="common">White beech mushroom</name>
    <name type="synonym">Agaricus marmoreus</name>
    <dbReference type="NCBI Taxonomy" id="39966"/>
    <lineage>
        <taxon>Eukaryota</taxon>
        <taxon>Fungi</taxon>
        <taxon>Dikarya</taxon>
        <taxon>Basidiomycota</taxon>
        <taxon>Agaricomycotina</taxon>
        <taxon>Agaricomycetes</taxon>
        <taxon>Agaricomycetidae</taxon>
        <taxon>Agaricales</taxon>
        <taxon>Tricholomatineae</taxon>
        <taxon>Lyophyllaceae</taxon>
        <taxon>Hypsizygus</taxon>
    </lineage>
</organism>
<gene>
    <name evidence="1" type="ORF">Hypma_005059</name>
</gene>
<dbReference type="EMBL" id="LUEZ02000021">
    <property type="protein sequence ID" value="RDB27050.1"/>
    <property type="molecule type" value="Genomic_DNA"/>
</dbReference>
<sequence length="78" mass="8802">MRSQSHEKITTNPAHSSWYAPIFKLAECDLDLPNYMPPAVVCQAESIFALRAARSARGRRVLGRLYSMVVLQVIAELR</sequence>
<dbReference type="AlphaFoldDB" id="A0A369K0Q8"/>
<comment type="caution">
    <text evidence="1">The sequence shown here is derived from an EMBL/GenBank/DDBJ whole genome shotgun (WGS) entry which is preliminary data.</text>
</comment>
<evidence type="ECO:0000313" key="2">
    <source>
        <dbReference type="Proteomes" id="UP000076154"/>
    </source>
</evidence>
<protein>
    <submittedName>
        <fullName evidence="1">Uncharacterized protein</fullName>
    </submittedName>
</protein>
<dbReference type="Proteomes" id="UP000076154">
    <property type="component" value="Unassembled WGS sequence"/>
</dbReference>
<keyword evidence="2" id="KW-1185">Reference proteome</keyword>
<proteinExistence type="predicted"/>
<reference evidence="1" key="1">
    <citation type="submission" date="2018-04" db="EMBL/GenBank/DDBJ databases">
        <title>Whole genome sequencing of Hypsizygus marmoreus.</title>
        <authorList>
            <person name="Choi I.-G."/>
            <person name="Min B."/>
            <person name="Kim J.-G."/>
            <person name="Kim S."/>
            <person name="Oh Y.-L."/>
            <person name="Kong W.-S."/>
            <person name="Park H."/>
            <person name="Jeong J."/>
            <person name="Song E.-S."/>
        </authorList>
    </citation>
    <scope>NUCLEOTIDE SEQUENCE [LARGE SCALE GENOMIC DNA]</scope>
    <source>
        <strain evidence="1">51987-8</strain>
    </source>
</reference>
<evidence type="ECO:0000313" key="1">
    <source>
        <dbReference type="EMBL" id="RDB27050.1"/>
    </source>
</evidence>
<accession>A0A369K0Q8</accession>